<keyword evidence="4 8" id="KW-0812">Transmembrane</keyword>
<feature type="transmembrane region" description="Helical" evidence="8">
    <location>
        <begin position="336"/>
        <end position="361"/>
    </location>
</feature>
<evidence type="ECO:0000256" key="6">
    <source>
        <dbReference type="ARBA" id="ARBA00023136"/>
    </source>
</evidence>
<feature type="transmembrane region" description="Helical" evidence="8">
    <location>
        <begin position="382"/>
        <end position="400"/>
    </location>
</feature>
<dbReference type="CDD" id="cd17503">
    <property type="entry name" value="MFS_LmrB_MDR_like"/>
    <property type="match status" value="1"/>
</dbReference>
<dbReference type="STRING" id="197461.A3843_14885"/>
<feature type="region of interest" description="Disordered" evidence="7">
    <location>
        <begin position="442"/>
        <end position="461"/>
    </location>
</feature>
<dbReference type="PANTHER" id="PTHR42718">
    <property type="entry name" value="MAJOR FACILITATOR SUPERFAMILY MULTIDRUG TRANSPORTER MFSC"/>
    <property type="match status" value="1"/>
</dbReference>
<dbReference type="GO" id="GO:0022857">
    <property type="term" value="F:transmembrane transporter activity"/>
    <property type="evidence" value="ECO:0007669"/>
    <property type="project" value="InterPro"/>
</dbReference>
<evidence type="ECO:0000256" key="2">
    <source>
        <dbReference type="ARBA" id="ARBA00022448"/>
    </source>
</evidence>
<feature type="transmembrane region" description="Helical" evidence="8">
    <location>
        <begin position="412"/>
        <end position="431"/>
    </location>
</feature>
<evidence type="ECO:0000256" key="5">
    <source>
        <dbReference type="ARBA" id="ARBA00022989"/>
    </source>
</evidence>
<name>A0A1U7JES2_9HYPH</name>
<protein>
    <recommendedName>
        <fullName evidence="9">Major facilitator superfamily (MFS) profile domain-containing protein</fullName>
    </recommendedName>
</protein>
<keyword evidence="5 8" id="KW-1133">Transmembrane helix</keyword>
<organism evidence="10 11">
    <name type="scientific">Pseudovibrio exalbescens</name>
    <dbReference type="NCBI Taxonomy" id="197461"/>
    <lineage>
        <taxon>Bacteria</taxon>
        <taxon>Pseudomonadati</taxon>
        <taxon>Pseudomonadota</taxon>
        <taxon>Alphaproteobacteria</taxon>
        <taxon>Hyphomicrobiales</taxon>
        <taxon>Stappiaceae</taxon>
        <taxon>Pseudovibrio</taxon>
    </lineage>
</organism>
<feature type="transmembrane region" description="Helical" evidence="8">
    <location>
        <begin position="178"/>
        <end position="200"/>
    </location>
</feature>
<evidence type="ECO:0000313" key="11">
    <source>
        <dbReference type="Proteomes" id="UP000185783"/>
    </source>
</evidence>
<gene>
    <name evidence="10" type="ORF">A3843_14885</name>
</gene>
<feature type="transmembrane region" description="Helical" evidence="8">
    <location>
        <begin position="146"/>
        <end position="166"/>
    </location>
</feature>
<dbReference type="InterPro" id="IPR020846">
    <property type="entry name" value="MFS_dom"/>
</dbReference>
<dbReference type="InterPro" id="IPR036259">
    <property type="entry name" value="MFS_trans_sf"/>
</dbReference>
<evidence type="ECO:0000313" key="10">
    <source>
        <dbReference type="EMBL" id="OKL43243.1"/>
    </source>
</evidence>
<accession>A0A1U7JES2</accession>
<dbReference type="PANTHER" id="PTHR42718:SF46">
    <property type="entry name" value="BLR6921 PROTEIN"/>
    <property type="match status" value="1"/>
</dbReference>
<dbReference type="AlphaFoldDB" id="A0A1U7JES2"/>
<evidence type="ECO:0000256" key="8">
    <source>
        <dbReference type="SAM" id="Phobius"/>
    </source>
</evidence>
<comment type="caution">
    <text evidence="10">The sequence shown here is derived from an EMBL/GenBank/DDBJ whole genome shotgun (WGS) entry which is preliminary data.</text>
</comment>
<dbReference type="SUPFAM" id="SSF103473">
    <property type="entry name" value="MFS general substrate transporter"/>
    <property type="match status" value="1"/>
</dbReference>
<reference evidence="10 11" key="1">
    <citation type="submission" date="2016-03" db="EMBL/GenBank/DDBJ databases">
        <title>Genome sequence of Nesiotobacter sp. nov., a moderately halophilic alphaproteobacterium isolated from the Yellow Sea, China.</title>
        <authorList>
            <person name="Zhang G."/>
            <person name="Zhang R."/>
        </authorList>
    </citation>
    <scope>NUCLEOTIDE SEQUENCE [LARGE SCALE GENOMIC DNA]</scope>
    <source>
        <strain evidence="10 11">WB1-6</strain>
    </source>
</reference>
<keyword evidence="11" id="KW-1185">Reference proteome</keyword>
<dbReference type="EMBL" id="LVVZ01000022">
    <property type="protein sequence ID" value="OKL43243.1"/>
    <property type="molecule type" value="Genomic_DNA"/>
</dbReference>
<evidence type="ECO:0000256" key="3">
    <source>
        <dbReference type="ARBA" id="ARBA00022475"/>
    </source>
</evidence>
<feature type="transmembrane region" description="Helical" evidence="8">
    <location>
        <begin position="206"/>
        <end position="226"/>
    </location>
</feature>
<dbReference type="Gene3D" id="1.20.1720.10">
    <property type="entry name" value="Multidrug resistance protein D"/>
    <property type="match status" value="1"/>
</dbReference>
<dbReference type="InterPro" id="IPR011701">
    <property type="entry name" value="MFS"/>
</dbReference>
<feature type="transmembrane region" description="Helical" evidence="8">
    <location>
        <begin position="28"/>
        <end position="50"/>
    </location>
</feature>
<feature type="transmembrane region" description="Helical" evidence="8">
    <location>
        <begin position="116"/>
        <end position="140"/>
    </location>
</feature>
<dbReference type="Gene3D" id="1.20.1250.20">
    <property type="entry name" value="MFS general substrate transporter like domains"/>
    <property type="match status" value="1"/>
</dbReference>
<feature type="transmembrane region" description="Helical" evidence="8">
    <location>
        <begin position="83"/>
        <end position="104"/>
    </location>
</feature>
<dbReference type="GO" id="GO:0005886">
    <property type="term" value="C:plasma membrane"/>
    <property type="evidence" value="ECO:0007669"/>
    <property type="project" value="UniProtKB-SubCell"/>
</dbReference>
<sequence>MLNMIDATVLGTALPAISRDFGVSAVSMHMTMSVYLLMLAVFIPMSGWIADRFGTKPVFIAALLFFMASSIACGLSDSLTQLLVARAFQGMAGAMTLPVARLVLLRSSPRHAMVQAMVWVSVPALVGPVLGPPLGGFLVTYASWHWIFWINIPIGLIGVVMALLFFENFKAEDPRPFDWAGFFILGVGAVALVLGIEAILQRGPVAPLSLSLLGTAVVAFTGYVFYARRVPTPILDLTLLRIPVFRASVVGGTLFRFGNGAYPFLMPLMLQEGFGKTPLASGLIVLAAALGALSMKMFAARLLSRFGFRTVLIWNTVVVSATMAIVALFRQDTAPALMFFLLYLGGFFRSLQFTAINSVGYSELDDDQMSRATSFSAMAQQLSITMGVGIGAMLLHLFQSVRGADTVTATDFSLSFAAISIIMLAAILEFVRLSPQAGAEASRHEATTVGHAARPPSDSRN</sequence>
<feature type="transmembrane region" description="Helical" evidence="8">
    <location>
        <begin position="238"/>
        <end position="258"/>
    </location>
</feature>
<evidence type="ECO:0000259" key="9">
    <source>
        <dbReference type="PROSITE" id="PS50850"/>
    </source>
</evidence>
<evidence type="ECO:0000256" key="1">
    <source>
        <dbReference type="ARBA" id="ARBA00004651"/>
    </source>
</evidence>
<evidence type="ECO:0000256" key="4">
    <source>
        <dbReference type="ARBA" id="ARBA00022692"/>
    </source>
</evidence>
<feature type="transmembrane region" description="Helical" evidence="8">
    <location>
        <begin position="57"/>
        <end position="77"/>
    </location>
</feature>
<dbReference type="Pfam" id="PF07690">
    <property type="entry name" value="MFS_1"/>
    <property type="match status" value="2"/>
</dbReference>
<keyword evidence="3" id="KW-1003">Cell membrane</keyword>
<proteinExistence type="predicted"/>
<dbReference type="PROSITE" id="PS50850">
    <property type="entry name" value="MFS"/>
    <property type="match status" value="1"/>
</dbReference>
<comment type="subcellular location">
    <subcellularLocation>
        <location evidence="1">Cell membrane</location>
        <topology evidence="1">Multi-pass membrane protein</topology>
    </subcellularLocation>
</comment>
<feature type="transmembrane region" description="Helical" evidence="8">
    <location>
        <begin position="311"/>
        <end position="330"/>
    </location>
</feature>
<feature type="transmembrane region" description="Helical" evidence="8">
    <location>
        <begin position="278"/>
        <end position="299"/>
    </location>
</feature>
<keyword evidence="2" id="KW-0813">Transport</keyword>
<feature type="domain" description="Major facilitator superfamily (MFS) profile" evidence="9">
    <location>
        <begin position="1"/>
        <end position="438"/>
    </location>
</feature>
<keyword evidence="6 8" id="KW-0472">Membrane</keyword>
<evidence type="ECO:0000256" key="7">
    <source>
        <dbReference type="SAM" id="MobiDB-lite"/>
    </source>
</evidence>
<dbReference type="Proteomes" id="UP000185783">
    <property type="component" value="Unassembled WGS sequence"/>
</dbReference>